<accession>A0AAD6ZEM8</accession>
<dbReference type="Proteomes" id="UP001218218">
    <property type="component" value="Unassembled WGS sequence"/>
</dbReference>
<feature type="chain" id="PRO_5041919628" description="Fascin domain-containing protein" evidence="1">
    <location>
        <begin position="18"/>
        <end position="285"/>
    </location>
</feature>
<gene>
    <name evidence="2" type="ORF">DFH08DRAFT_890876</name>
</gene>
<organism evidence="2 3">
    <name type="scientific">Mycena albidolilacea</name>
    <dbReference type="NCBI Taxonomy" id="1033008"/>
    <lineage>
        <taxon>Eukaryota</taxon>
        <taxon>Fungi</taxon>
        <taxon>Dikarya</taxon>
        <taxon>Basidiomycota</taxon>
        <taxon>Agaricomycotina</taxon>
        <taxon>Agaricomycetes</taxon>
        <taxon>Agaricomycetidae</taxon>
        <taxon>Agaricales</taxon>
        <taxon>Marasmiineae</taxon>
        <taxon>Mycenaceae</taxon>
        <taxon>Mycena</taxon>
    </lineage>
</organism>
<dbReference type="InterPro" id="IPR008999">
    <property type="entry name" value="Actin-crosslinking"/>
</dbReference>
<proteinExistence type="predicted"/>
<sequence>MICAFLATLACALAARALPGNSIAIQDVTSGLWIVSYTAATNLAPLGTSVTQATIFDVAEQGGTGAFVLRNYETYQFMTADWSGTAPVASARSEASTDEKFFFLQTGTNTYIIKANSNSLYLQTIGGTIYNNATQAGASVYTIVAQTAPVTVAEGTLGEVFIEDITSSLYVTVSGSSALVPTTSVRANGAIFRMYGDTLATIEYLTTGEFVTATMPGNQPLTATVMTPSTWEEYSVFYLTSGRYAIKANSNGLYLQTTSAGIVNSAFSQASGSVYNLVNANPGRR</sequence>
<reference evidence="2" key="1">
    <citation type="submission" date="2023-03" db="EMBL/GenBank/DDBJ databases">
        <title>Massive genome expansion in bonnet fungi (Mycena s.s.) driven by repeated elements and novel gene families across ecological guilds.</title>
        <authorList>
            <consortium name="Lawrence Berkeley National Laboratory"/>
            <person name="Harder C.B."/>
            <person name="Miyauchi S."/>
            <person name="Viragh M."/>
            <person name="Kuo A."/>
            <person name="Thoen E."/>
            <person name="Andreopoulos B."/>
            <person name="Lu D."/>
            <person name="Skrede I."/>
            <person name="Drula E."/>
            <person name="Henrissat B."/>
            <person name="Morin E."/>
            <person name="Kohler A."/>
            <person name="Barry K."/>
            <person name="LaButti K."/>
            <person name="Morin E."/>
            <person name="Salamov A."/>
            <person name="Lipzen A."/>
            <person name="Mereny Z."/>
            <person name="Hegedus B."/>
            <person name="Baldrian P."/>
            <person name="Stursova M."/>
            <person name="Weitz H."/>
            <person name="Taylor A."/>
            <person name="Grigoriev I.V."/>
            <person name="Nagy L.G."/>
            <person name="Martin F."/>
            <person name="Kauserud H."/>
        </authorList>
    </citation>
    <scope>NUCLEOTIDE SEQUENCE</scope>
    <source>
        <strain evidence="2">CBHHK002</strain>
    </source>
</reference>
<evidence type="ECO:0008006" key="4">
    <source>
        <dbReference type="Google" id="ProtNLM"/>
    </source>
</evidence>
<feature type="signal peptide" evidence="1">
    <location>
        <begin position="1"/>
        <end position="17"/>
    </location>
</feature>
<dbReference type="AlphaFoldDB" id="A0AAD6ZEM8"/>
<evidence type="ECO:0000313" key="3">
    <source>
        <dbReference type="Proteomes" id="UP001218218"/>
    </source>
</evidence>
<protein>
    <recommendedName>
        <fullName evidence="4">Fascin domain-containing protein</fullName>
    </recommendedName>
</protein>
<dbReference type="Gene3D" id="2.80.10.50">
    <property type="match status" value="1"/>
</dbReference>
<keyword evidence="1" id="KW-0732">Signal</keyword>
<comment type="caution">
    <text evidence="2">The sequence shown here is derived from an EMBL/GenBank/DDBJ whole genome shotgun (WGS) entry which is preliminary data.</text>
</comment>
<dbReference type="SUPFAM" id="SSF50405">
    <property type="entry name" value="Actin-crosslinking proteins"/>
    <property type="match status" value="1"/>
</dbReference>
<dbReference type="EMBL" id="JARIHO010000054">
    <property type="protein sequence ID" value="KAJ7319358.1"/>
    <property type="molecule type" value="Genomic_DNA"/>
</dbReference>
<evidence type="ECO:0000313" key="2">
    <source>
        <dbReference type="EMBL" id="KAJ7319358.1"/>
    </source>
</evidence>
<evidence type="ECO:0000256" key="1">
    <source>
        <dbReference type="SAM" id="SignalP"/>
    </source>
</evidence>
<keyword evidence="3" id="KW-1185">Reference proteome</keyword>
<name>A0AAD6ZEM8_9AGAR</name>